<evidence type="ECO:0000313" key="1">
    <source>
        <dbReference type="EMBL" id="TXB64281.1"/>
    </source>
</evidence>
<protein>
    <submittedName>
        <fullName evidence="1">Type IX secretion system membrane protein PorP/SprF</fullName>
    </submittedName>
</protein>
<dbReference type="Proteomes" id="UP000321721">
    <property type="component" value="Unassembled WGS sequence"/>
</dbReference>
<dbReference type="AlphaFoldDB" id="A0A5C6RPK8"/>
<evidence type="ECO:0000313" key="2">
    <source>
        <dbReference type="Proteomes" id="UP000321721"/>
    </source>
</evidence>
<gene>
    <name evidence="1" type="ORF">FRY74_10840</name>
</gene>
<comment type="caution">
    <text evidence="1">The sequence shown here is derived from an EMBL/GenBank/DDBJ whole genome shotgun (WGS) entry which is preliminary data.</text>
</comment>
<sequence length="307" mass="34679">MRKILLISFLLLSGGLLFSQQLPHFSQYYLNDFLINPAIAGTRPYFEGKSAHRYQWEGITDAPRTYTLSAHGPTKNQKMGLGGYLFTDNVGPTRRTGFNLAYAYHLKINQKLNLSLGLSAGILQFMIDGSKITLREEDDDIITNGVQSTLIPDAGFGLYLYHEKYYFGFSAPQLLNNKINFFEDGRNPTGTLPSHFFATAGYNLQLNEDFTLQPSVFVKYVKPAPIQFEGTLKVLYKNKLWLAGTYRDKDAITASLGYLINDSFTVAYAYDFTTTNLRNYSNGTHELLVGIRFYSFAPKKDSEASFE</sequence>
<dbReference type="OrthoDB" id="1114455at2"/>
<organism evidence="1 2">
    <name type="scientific">Vicingus serpentipes</name>
    <dbReference type="NCBI Taxonomy" id="1926625"/>
    <lineage>
        <taxon>Bacteria</taxon>
        <taxon>Pseudomonadati</taxon>
        <taxon>Bacteroidota</taxon>
        <taxon>Flavobacteriia</taxon>
        <taxon>Flavobacteriales</taxon>
        <taxon>Vicingaceae</taxon>
        <taxon>Vicingus</taxon>
    </lineage>
</organism>
<dbReference type="NCBIfam" id="TIGR03519">
    <property type="entry name" value="T9SS_PorP_fam"/>
    <property type="match status" value="1"/>
</dbReference>
<keyword evidence="2" id="KW-1185">Reference proteome</keyword>
<reference evidence="1 2" key="1">
    <citation type="submission" date="2019-08" db="EMBL/GenBank/DDBJ databases">
        <title>Genome of Vicingus serpentipes NCIMB 15042.</title>
        <authorList>
            <person name="Bowman J.P."/>
        </authorList>
    </citation>
    <scope>NUCLEOTIDE SEQUENCE [LARGE SCALE GENOMIC DNA]</scope>
    <source>
        <strain evidence="1 2">NCIMB 15042</strain>
    </source>
</reference>
<dbReference type="RefSeq" id="WP_147101464.1">
    <property type="nucleotide sequence ID" value="NZ_VOOS01000005.1"/>
</dbReference>
<dbReference type="Pfam" id="PF11751">
    <property type="entry name" value="PorP_SprF"/>
    <property type="match status" value="1"/>
</dbReference>
<name>A0A5C6RPK8_9FLAO</name>
<dbReference type="InterPro" id="IPR019861">
    <property type="entry name" value="PorP/SprF_Bacteroidetes"/>
</dbReference>
<proteinExistence type="predicted"/>
<accession>A0A5C6RPK8</accession>
<dbReference type="EMBL" id="VOOS01000005">
    <property type="protein sequence ID" value="TXB64281.1"/>
    <property type="molecule type" value="Genomic_DNA"/>
</dbReference>